<dbReference type="AlphaFoldDB" id="A0AAV4ESV8"/>
<feature type="domain" description="HTH psq-type" evidence="4">
    <location>
        <begin position="7"/>
        <end position="58"/>
    </location>
</feature>
<sequence>MASVNTKAKQGRSATWTQDDLKQALDDLRSNRGLNEVSRLYGISKPTLKRHINNVNKIANGEVMKRGRTTVLPDAIEKELVEHIFQLEGMLFGMTRNGIRRLAFQIAEINKLPHNFNKKEGMAGKDWFSSFMKRHKLSLRQPEATSLARSSGFNKASVSAFFDKLETLIKQHKLDALRIFNCDETGLSTVQKKQQKVVCQTGRHQVGKITSAERGINTTAIFCANAAGNHIPPMLIYKRKRMKEELLDGAPPGQRDAARGAFVCFTQEETPVTSA</sequence>
<dbReference type="Proteomes" id="UP000762676">
    <property type="component" value="Unassembled WGS sequence"/>
</dbReference>
<evidence type="ECO:0000256" key="3">
    <source>
        <dbReference type="PROSITE-ProRule" id="PRU00320"/>
    </source>
</evidence>
<proteinExistence type="predicted"/>
<dbReference type="PANTHER" id="PTHR19303">
    <property type="entry name" value="TRANSPOSON"/>
    <property type="match status" value="1"/>
</dbReference>
<dbReference type="InterPro" id="IPR006600">
    <property type="entry name" value="HTH_CenpB_DNA-bd_dom"/>
</dbReference>
<protein>
    <submittedName>
        <fullName evidence="6">Tigger transposable element-derived protein 6</fullName>
    </submittedName>
</protein>
<evidence type="ECO:0000313" key="7">
    <source>
        <dbReference type="Proteomes" id="UP000762676"/>
    </source>
</evidence>
<evidence type="ECO:0000259" key="5">
    <source>
        <dbReference type="PROSITE" id="PS51253"/>
    </source>
</evidence>
<dbReference type="EMBL" id="BMAT01007427">
    <property type="protein sequence ID" value="GFR64078.1"/>
    <property type="molecule type" value="Genomic_DNA"/>
</dbReference>
<feature type="domain" description="HTH CENPB-type" evidence="5">
    <location>
        <begin position="64"/>
        <end position="141"/>
    </location>
</feature>
<gene>
    <name evidence="6" type="ORF">ElyMa_003622500</name>
</gene>
<evidence type="ECO:0000313" key="6">
    <source>
        <dbReference type="EMBL" id="GFR64078.1"/>
    </source>
</evidence>
<organism evidence="6 7">
    <name type="scientific">Elysia marginata</name>
    <dbReference type="NCBI Taxonomy" id="1093978"/>
    <lineage>
        <taxon>Eukaryota</taxon>
        <taxon>Metazoa</taxon>
        <taxon>Spiralia</taxon>
        <taxon>Lophotrochozoa</taxon>
        <taxon>Mollusca</taxon>
        <taxon>Gastropoda</taxon>
        <taxon>Heterobranchia</taxon>
        <taxon>Euthyneura</taxon>
        <taxon>Panpulmonata</taxon>
        <taxon>Sacoglossa</taxon>
        <taxon>Placobranchoidea</taxon>
        <taxon>Plakobranchidae</taxon>
        <taxon>Elysia</taxon>
    </lineage>
</organism>
<dbReference type="GO" id="GO:0005634">
    <property type="term" value="C:nucleus"/>
    <property type="evidence" value="ECO:0007669"/>
    <property type="project" value="UniProtKB-SubCell"/>
</dbReference>
<dbReference type="PANTHER" id="PTHR19303:SF71">
    <property type="entry name" value="ZINC FINGER PHD-TYPE DOMAIN-CONTAINING PROTEIN"/>
    <property type="match status" value="1"/>
</dbReference>
<keyword evidence="1 3" id="KW-0238">DNA-binding</keyword>
<evidence type="ECO:0000259" key="4">
    <source>
        <dbReference type="PROSITE" id="PS50960"/>
    </source>
</evidence>
<dbReference type="InterPro" id="IPR050863">
    <property type="entry name" value="CenT-Element_Derived"/>
</dbReference>
<keyword evidence="2 3" id="KW-0539">Nucleus</keyword>
<evidence type="ECO:0000256" key="1">
    <source>
        <dbReference type="ARBA" id="ARBA00023125"/>
    </source>
</evidence>
<feature type="DNA-binding region" description="H-T-H motif" evidence="3">
    <location>
        <begin position="34"/>
        <end position="54"/>
    </location>
</feature>
<dbReference type="InterPro" id="IPR009057">
    <property type="entry name" value="Homeodomain-like_sf"/>
</dbReference>
<dbReference type="GO" id="GO:0003677">
    <property type="term" value="F:DNA binding"/>
    <property type="evidence" value="ECO:0007669"/>
    <property type="project" value="UniProtKB-UniRule"/>
</dbReference>
<comment type="caution">
    <text evidence="6">The sequence shown here is derived from an EMBL/GenBank/DDBJ whole genome shotgun (WGS) entry which is preliminary data.</text>
</comment>
<dbReference type="SUPFAM" id="SSF46689">
    <property type="entry name" value="Homeodomain-like"/>
    <property type="match status" value="1"/>
</dbReference>
<dbReference type="InterPro" id="IPR007889">
    <property type="entry name" value="HTH_Psq"/>
</dbReference>
<reference evidence="6 7" key="1">
    <citation type="journal article" date="2021" name="Elife">
        <title>Chloroplast acquisition without the gene transfer in kleptoplastic sea slugs, Plakobranchus ocellatus.</title>
        <authorList>
            <person name="Maeda T."/>
            <person name="Takahashi S."/>
            <person name="Yoshida T."/>
            <person name="Shimamura S."/>
            <person name="Takaki Y."/>
            <person name="Nagai Y."/>
            <person name="Toyoda A."/>
            <person name="Suzuki Y."/>
            <person name="Arimoto A."/>
            <person name="Ishii H."/>
            <person name="Satoh N."/>
            <person name="Nishiyama T."/>
            <person name="Hasebe M."/>
            <person name="Maruyama T."/>
            <person name="Minagawa J."/>
            <person name="Obokata J."/>
            <person name="Shigenobu S."/>
        </authorList>
    </citation>
    <scope>NUCLEOTIDE SEQUENCE [LARGE SCALE GENOMIC DNA]</scope>
</reference>
<comment type="subcellular location">
    <subcellularLocation>
        <location evidence="3">Nucleus</location>
    </subcellularLocation>
</comment>
<keyword evidence="7" id="KW-1185">Reference proteome</keyword>
<dbReference type="Gene3D" id="1.10.10.60">
    <property type="entry name" value="Homeodomain-like"/>
    <property type="match status" value="1"/>
</dbReference>
<dbReference type="PROSITE" id="PS51253">
    <property type="entry name" value="HTH_CENPB"/>
    <property type="match status" value="1"/>
</dbReference>
<accession>A0AAV4ESV8</accession>
<dbReference type="PROSITE" id="PS50960">
    <property type="entry name" value="HTH_PSQ"/>
    <property type="match status" value="1"/>
</dbReference>
<evidence type="ECO:0000256" key="2">
    <source>
        <dbReference type="ARBA" id="ARBA00023242"/>
    </source>
</evidence>
<name>A0AAV4ESV8_9GAST</name>